<dbReference type="Pfam" id="PF22252">
    <property type="entry name" value="PNGase_F-II_N"/>
    <property type="match status" value="1"/>
</dbReference>
<gene>
    <name evidence="2" type="ORF">A3SI_13959</name>
</gene>
<evidence type="ECO:0000313" key="3">
    <source>
        <dbReference type="Proteomes" id="UP000005551"/>
    </source>
</evidence>
<organism evidence="2 3">
    <name type="scientific">Nitritalea halalkaliphila LW7</name>
    <dbReference type="NCBI Taxonomy" id="1189621"/>
    <lineage>
        <taxon>Bacteria</taxon>
        <taxon>Pseudomonadati</taxon>
        <taxon>Bacteroidota</taxon>
        <taxon>Cytophagia</taxon>
        <taxon>Cytophagales</taxon>
        <taxon>Cyclobacteriaceae</taxon>
        <taxon>Nitritalea</taxon>
    </lineage>
</organism>
<dbReference type="STRING" id="1189621.A3SI_13959"/>
<dbReference type="Proteomes" id="UP000005551">
    <property type="component" value="Unassembled WGS sequence"/>
</dbReference>
<dbReference type="NCBIfam" id="TIGR01200">
    <property type="entry name" value="GLPGLI"/>
    <property type="match status" value="1"/>
</dbReference>
<feature type="chain" id="PRO_5003700294" description="GLPGLI family protein" evidence="1">
    <location>
        <begin position="21"/>
        <end position="270"/>
    </location>
</feature>
<evidence type="ECO:0000256" key="1">
    <source>
        <dbReference type="SAM" id="SignalP"/>
    </source>
</evidence>
<sequence length="270" mass="31495">MKFKLILAILCLLQNSYLIAQTKENKNYGKVTYERILNFEGNPKTTDFSLFFNPDFSIFYEERIEPKEETTLKPSSDNEFDLAFDVKFNGSKYIVLTDFIKDSIQSQVSLFRDGKQKTYIVEEKINNIKWNITQEFKTISGFKAQKAEGLFRGRRYIAWFTNEIPIKYGPWKLNGLPGLILSVFDDKNEVMFYAKSIKVPFNSASISNNEFSFSDDYDKISLSEYIKLKNQQVEEVKKLFSSKLPRGAKMETTKSKSNDIELEYEETIKD</sequence>
<comment type="caution">
    <text evidence="2">The sequence shown here is derived from an EMBL/GenBank/DDBJ whole genome shotgun (WGS) entry which is preliminary data.</text>
</comment>
<dbReference type="RefSeq" id="WP_009055983.1">
    <property type="nucleotide sequence ID" value="NZ_AJYA01000031.1"/>
</dbReference>
<protein>
    <recommendedName>
        <fullName evidence="4">GLPGLI family protein</fullName>
    </recommendedName>
</protein>
<reference evidence="2 3" key="1">
    <citation type="submission" date="2012-05" db="EMBL/GenBank/DDBJ databases">
        <title>Genome sequence of Nitritalea halalkaliphila LW7.</title>
        <authorList>
            <person name="Jangir P.K."/>
            <person name="Singh A."/>
            <person name="Shivaji S."/>
            <person name="Sharma R."/>
        </authorList>
    </citation>
    <scope>NUCLEOTIDE SEQUENCE [LARGE SCALE GENOMIC DNA]</scope>
    <source>
        <strain evidence="2 3">LW7</strain>
    </source>
</reference>
<evidence type="ECO:0008006" key="4">
    <source>
        <dbReference type="Google" id="ProtNLM"/>
    </source>
</evidence>
<keyword evidence="3" id="KW-1185">Reference proteome</keyword>
<feature type="signal peptide" evidence="1">
    <location>
        <begin position="1"/>
        <end position="20"/>
    </location>
</feature>
<dbReference type="AlphaFoldDB" id="I5C088"/>
<dbReference type="OrthoDB" id="1440774at2"/>
<keyword evidence="1" id="KW-0732">Signal</keyword>
<dbReference type="EMBL" id="AJYA01000031">
    <property type="protein sequence ID" value="EIM75240.1"/>
    <property type="molecule type" value="Genomic_DNA"/>
</dbReference>
<proteinExistence type="predicted"/>
<dbReference type="InterPro" id="IPR005901">
    <property type="entry name" value="GLPGLI"/>
</dbReference>
<accession>I5C088</accession>
<evidence type="ECO:0000313" key="2">
    <source>
        <dbReference type="EMBL" id="EIM75240.1"/>
    </source>
</evidence>
<name>I5C088_9BACT</name>